<accession>A0A6J6S0D9</accession>
<dbReference type="AlphaFoldDB" id="A0A6J6S0D9"/>
<sequence length="74" mass="8460">MPDRGEDSGIPEFCENCFVAIELLIGKWVIGFVRNGAVREDAFKEQFWTLHNVTRKREGIGWRDTDAVHPGIDL</sequence>
<organism evidence="1">
    <name type="scientific">freshwater metagenome</name>
    <dbReference type="NCBI Taxonomy" id="449393"/>
    <lineage>
        <taxon>unclassified sequences</taxon>
        <taxon>metagenomes</taxon>
        <taxon>ecological metagenomes</taxon>
    </lineage>
</organism>
<protein>
    <submittedName>
        <fullName evidence="1">Unannotated protein</fullName>
    </submittedName>
</protein>
<gene>
    <name evidence="1" type="ORF">UFOPK2624_02149</name>
</gene>
<evidence type="ECO:0000313" key="1">
    <source>
        <dbReference type="EMBL" id="CAB4728049.1"/>
    </source>
</evidence>
<dbReference type="EMBL" id="CAEZXY010000188">
    <property type="protein sequence ID" value="CAB4728049.1"/>
    <property type="molecule type" value="Genomic_DNA"/>
</dbReference>
<proteinExistence type="predicted"/>
<reference evidence="1" key="1">
    <citation type="submission" date="2020-05" db="EMBL/GenBank/DDBJ databases">
        <authorList>
            <person name="Chiriac C."/>
            <person name="Salcher M."/>
            <person name="Ghai R."/>
            <person name="Kavagutti S V."/>
        </authorList>
    </citation>
    <scope>NUCLEOTIDE SEQUENCE</scope>
</reference>
<name>A0A6J6S0D9_9ZZZZ</name>